<dbReference type="InterPro" id="IPR045054">
    <property type="entry name" value="P4HA-like"/>
</dbReference>
<protein>
    <submittedName>
        <fullName evidence="9">Prolyl 4-hydroxylase</fullName>
    </submittedName>
</protein>
<dbReference type="AlphaFoldDB" id="A0A4R7I0I0"/>
<evidence type="ECO:0000256" key="4">
    <source>
        <dbReference type="ARBA" id="ARBA00022964"/>
    </source>
</evidence>
<evidence type="ECO:0000256" key="2">
    <source>
        <dbReference type="ARBA" id="ARBA00022723"/>
    </source>
</evidence>
<comment type="caution">
    <text evidence="9">The sequence shown here is derived from an EMBL/GenBank/DDBJ whole genome shotgun (WGS) entry which is preliminary data.</text>
</comment>
<keyword evidence="3" id="KW-0847">Vitamin C</keyword>
<evidence type="ECO:0000256" key="3">
    <source>
        <dbReference type="ARBA" id="ARBA00022896"/>
    </source>
</evidence>
<evidence type="ECO:0000256" key="6">
    <source>
        <dbReference type="ARBA" id="ARBA00023004"/>
    </source>
</evidence>
<feature type="region of interest" description="Disordered" evidence="7">
    <location>
        <begin position="211"/>
        <end position="246"/>
    </location>
</feature>
<evidence type="ECO:0000313" key="9">
    <source>
        <dbReference type="EMBL" id="TDT15943.1"/>
    </source>
</evidence>
<proteinExistence type="predicted"/>
<comment type="cofactor">
    <cofactor evidence="1">
        <name>L-ascorbate</name>
        <dbReference type="ChEBI" id="CHEBI:38290"/>
    </cofactor>
</comment>
<dbReference type="EMBL" id="SOAU01000001">
    <property type="protein sequence ID" value="TDT15943.1"/>
    <property type="molecule type" value="Genomic_DNA"/>
</dbReference>
<keyword evidence="5" id="KW-0560">Oxidoreductase</keyword>
<evidence type="ECO:0000256" key="7">
    <source>
        <dbReference type="SAM" id="MobiDB-lite"/>
    </source>
</evidence>
<dbReference type="Pfam" id="PF13640">
    <property type="entry name" value="2OG-FeII_Oxy_3"/>
    <property type="match status" value="1"/>
</dbReference>
<dbReference type="GO" id="GO:0005506">
    <property type="term" value="F:iron ion binding"/>
    <property type="evidence" value="ECO:0007669"/>
    <property type="project" value="InterPro"/>
</dbReference>
<evidence type="ECO:0000259" key="8">
    <source>
        <dbReference type="PROSITE" id="PS51471"/>
    </source>
</evidence>
<dbReference type="GO" id="GO:0004656">
    <property type="term" value="F:procollagen-proline 4-dioxygenase activity"/>
    <property type="evidence" value="ECO:0007669"/>
    <property type="project" value="TreeGrafter"/>
</dbReference>
<dbReference type="PANTHER" id="PTHR10869">
    <property type="entry name" value="PROLYL 4-HYDROXYLASE ALPHA SUBUNIT"/>
    <property type="match status" value="1"/>
</dbReference>
<gene>
    <name evidence="9" type="ORF">BDK89_1524</name>
</gene>
<keyword evidence="6" id="KW-0408">Iron</keyword>
<dbReference type="PROSITE" id="PS51471">
    <property type="entry name" value="FE2OG_OXY"/>
    <property type="match status" value="1"/>
</dbReference>
<organism evidence="9 10">
    <name type="scientific">Ilumatobacter fluminis</name>
    <dbReference type="NCBI Taxonomy" id="467091"/>
    <lineage>
        <taxon>Bacteria</taxon>
        <taxon>Bacillati</taxon>
        <taxon>Actinomycetota</taxon>
        <taxon>Acidimicrobiia</taxon>
        <taxon>Acidimicrobiales</taxon>
        <taxon>Ilumatobacteraceae</taxon>
        <taxon>Ilumatobacter</taxon>
    </lineage>
</organism>
<keyword evidence="4" id="KW-0223">Dioxygenase</keyword>
<feature type="compositionally biased region" description="Basic residues" evidence="7">
    <location>
        <begin position="232"/>
        <end position="246"/>
    </location>
</feature>
<dbReference type="Gene3D" id="2.60.120.620">
    <property type="entry name" value="q2cbj1_9rhob like domain"/>
    <property type="match status" value="1"/>
</dbReference>
<evidence type="ECO:0000256" key="1">
    <source>
        <dbReference type="ARBA" id="ARBA00001961"/>
    </source>
</evidence>
<feature type="compositionally biased region" description="Low complexity" evidence="7">
    <location>
        <begin position="211"/>
        <end position="231"/>
    </location>
</feature>
<name>A0A4R7I0I0_9ACTN</name>
<reference evidence="9 10" key="1">
    <citation type="submission" date="2019-03" db="EMBL/GenBank/DDBJ databases">
        <title>Sequencing the genomes of 1000 actinobacteria strains.</title>
        <authorList>
            <person name="Klenk H.-P."/>
        </authorList>
    </citation>
    <scope>NUCLEOTIDE SEQUENCE [LARGE SCALE GENOMIC DNA]</scope>
    <source>
        <strain evidence="9 10">DSM 18936</strain>
    </source>
</reference>
<dbReference type="InterPro" id="IPR006620">
    <property type="entry name" value="Pro_4_hyd_alph"/>
</dbReference>
<dbReference type="PANTHER" id="PTHR10869:SF246">
    <property type="entry name" value="TRANSMEMBRANE PROLYL 4-HYDROXYLASE"/>
    <property type="match status" value="1"/>
</dbReference>
<dbReference type="GO" id="GO:0031418">
    <property type="term" value="F:L-ascorbic acid binding"/>
    <property type="evidence" value="ECO:0007669"/>
    <property type="project" value="UniProtKB-KW"/>
</dbReference>
<dbReference type="RefSeq" id="WP_166657441.1">
    <property type="nucleotide sequence ID" value="NZ_JAVJPS010000036.1"/>
</dbReference>
<keyword evidence="10" id="KW-1185">Reference proteome</keyword>
<dbReference type="InterPro" id="IPR005123">
    <property type="entry name" value="Oxoglu/Fe-dep_dioxygenase_dom"/>
</dbReference>
<keyword evidence="2" id="KW-0479">Metal-binding</keyword>
<dbReference type="SMART" id="SM00702">
    <property type="entry name" value="P4Hc"/>
    <property type="match status" value="1"/>
</dbReference>
<dbReference type="Proteomes" id="UP000294558">
    <property type="component" value="Unassembled WGS sequence"/>
</dbReference>
<evidence type="ECO:0000313" key="10">
    <source>
        <dbReference type="Proteomes" id="UP000294558"/>
    </source>
</evidence>
<evidence type="ECO:0000256" key="5">
    <source>
        <dbReference type="ARBA" id="ARBA00023002"/>
    </source>
</evidence>
<accession>A0A4R7I0I0</accession>
<sequence length="246" mass="27161">MTLALKDGYDTGVQLADDPQVWVFDNFLTPDECLHIIELAEPRMDDALVSRLGTNTASTRRTGQVAWVKHDEDDVVRGVIGRVSELVAVPANHAENLQVIHYGETEEYQSHFDAWDIETDKGKEKTARGGNRAVTALLYLNEVDGGGGTGFPKLDLEVEAQPGRMVIFHNLYEGYSTRHRKSLHGGLPVSAGEKWACNLWFREQPYQGVTAAAASPAKAAARPAPDTAANRAARRRAQRASRKRNR</sequence>
<feature type="domain" description="Fe2OG dioxygenase" evidence="8">
    <location>
        <begin position="93"/>
        <end position="203"/>
    </location>
</feature>
<dbReference type="InterPro" id="IPR044862">
    <property type="entry name" value="Pro_4_hyd_alph_FE2OG_OXY"/>
</dbReference>